<dbReference type="AlphaFoldDB" id="A0A2I0U8N4"/>
<evidence type="ECO:0000313" key="2">
    <source>
        <dbReference type="Proteomes" id="UP000233556"/>
    </source>
</evidence>
<protein>
    <submittedName>
        <fullName evidence="1">Uncharacterized protein</fullName>
    </submittedName>
</protein>
<proteinExistence type="predicted"/>
<gene>
    <name evidence="1" type="ORF">llap_7319</name>
</gene>
<evidence type="ECO:0000313" key="1">
    <source>
        <dbReference type="EMBL" id="PKU42381.1"/>
    </source>
</evidence>
<accession>A0A2I0U8N4</accession>
<dbReference type="Proteomes" id="UP000233556">
    <property type="component" value="Unassembled WGS sequence"/>
</dbReference>
<name>A0A2I0U8N4_LIMLA</name>
<reference evidence="2" key="2">
    <citation type="submission" date="2017-12" db="EMBL/GenBank/DDBJ databases">
        <title>Genome sequence of the Bar-tailed Godwit (Limosa lapponica baueri).</title>
        <authorList>
            <person name="Lima N.C.B."/>
            <person name="Parody-Merino A.M."/>
            <person name="Battley P.F."/>
            <person name="Fidler A.E."/>
            <person name="Prosdocimi F."/>
        </authorList>
    </citation>
    <scope>NUCLEOTIDE SEQUENCE [LARGE SCALE GENOMIC DNA]</scope>
</reference>
<keyword evidence="2" id="KW-1185">Reference proteome</keyword>
<dbReference type="EMBL" id="KZ505998">
    <property type="protein sequence ID" value="PKU42381.1"/>
    <property type="molecule type" value="Genomic_DNA"/>
</dbReference>
<sequence>MLCTRILSYEFPWVSFRDGILEWKDPERQFRIRSPKLMKPLAHVKFAYTSNPIDLNESTHVTKTSSTRERLEDGDLRNEQSSLEVFKGWLLKLKAESRRLKAGAARKTFGELTCQIMTLFNDAG</sequence>
<organism evidence="1 2">
    <name type="scientific">Limosa lapponica baueri</name>
    <dbReference type="NCBI Taxonomy" id="1758121"/>
    <lineage>
        <taxon>Eukaryota</taxon>
        <taxon>Metazoa</taxon>
        <taxon>Chordata</taxon>
        <taxon>Craniata</taxon>
        <taxon>Vertebrata</taxon>
        <taxon>Euteleostomi</taxon>
        <taxon>Archelosauria</taxon>
        <taxon>Archosauria</taxon>
        <taxon>Dinosauria</taxon>
        <taxon>Saurischia</taxon>
        <taxon>Theropoda</taxon>
        <taxon>Coelurosauria</taxon>
        <taxon>Aves</taxon>
        <taxon>Neognathae</taxon>
        <taxon>Neoaves</taxon>
        <taxon>Charadriiformes</taxon>
        <taxon>Scolopacidae</taxon>
        <taxon>Limosa</taxon>
    </lineage>
</organism>
<reference evidence="2" key="1">
    <citation type="submission" date="2017-11" db="EMBL/GenBank/DDBJ databases">
        <authorList>
            <person name="Lima N.C."/>
            <person name="Parody-Merino A.M."/>
            <person name="Battley P.F."/>
            <person name="Fidler A.E."/>
            <person name="Prosdocimi F."/>
        </authorList>
    </citation>
    <scope>NUCLEOTIDE SEQUENCE [LARGE SCALE GENOMIC DNA]</scope>
</reference>